<dbReference type="InterPro" id="IPR029044">
    <property type="entry name" value="Nucleotide-diphossugar_trans"/>
</dbReference>
<evidence type="ECO:0000256" key="7">
    <source>
        <dbReference type="ARBA" id="ARBA00023150"/>
    </source>
</evidence>
<comment type="catalytic activity">
    <reaction evidence="8">
        <text>Mo-molybdopterin + GTP + H(+) = Mo-molybdopterin guanine dinucleotide + diphosphate</text>
        <dbReference type="Rhea" id="RHEA:34243"/>
        <dbReference type="ChEBI" id="CHEBI:15378"/>
        <dbReference type="ChEBI" id="CHEBI:33019"/>
        <dbReference type="ChEBI" id="CHEBI:37565"/>
        <dbReference type="ChEBI" id="CHEBI:71302"/>
        <dbReference type="ChEBI" id="CHEBI:71310"/>
        <dbReference type="EC" id="2.7.7.77"/>
    </reaction>
</comment>
<name>A0ABU9LLH9_9BACL</name>
<comment type="similarity">
    <text evidence="8">Belongs to the MobA family.</text>
</comment>
<evidence type="ECO:0000256" key="1">
    <source>
        <dbReference type="ARBA" id="ARBA00022490"/>
    </source>
</evidence>
<dbReference type="Gene3D" id="3.90.550.10">
    <property type="entry name" value="Spore Coat Polysaccharide Biosynthesis Protein SpsA, Chain A"/>
    <property type="match status" value="1"/>
</dbReference>
<proteinExistence type="inferred from homology"/>
<comment type="subcellular location">
    <subcellularLocation>
        <location evidence="8">Cytoplasm</location>
    </subcellularLocation>
</comment>
<dbReference type="Proteomes" id="UP001398420">
    <property type="component" value="Unassembled WGS sequence"/>
</dbReference>
<dbReference type="CDD" id="cd02503">
    <property type="entry name" value="MobA"/>
    <property type="match status" value="1"/>
</dbReference>
<dbReference type="HAMAP" id="MF_00316">
    <property type="entry name" value="MobA"/>
    <property type="match status" value="1"/>
</dbReference>
<evidence type="ECO:0000256" key="6">
    <source>
        <dbReference type="ARBA" id="ARBA00023134"/>
    </source>
</evidence>
<comment type="function">
    <text evidence="8">Transfers a GMP moiety from GTP to Mo-molybdopterin (Mo-MPT) cofactor (Moco or molybdenum cofactor) to form Mo-molybdopterin guanine dinucleotide (Mo-MGD) cofactor.</text>
</comment>
<dbReference type="RefSeq" id="WP_087681017.1">
    <property type="nucleotide sequence ID" value="NZ_JBBCRB010000005.1"/>
</dbReference>
<comment type="caution">
    <text evidence="8">Lacks conserved residue(s) required for the propagation of feature annotation.</text>
</comment>
<dbReference type="PANTHER" id="PTHR19136:SF81">
    <property type="entry name" value="MOLYBDENUM COFACTOR GUANYLYLTRANSFERASE"/>
    <property type="match status" value="1"/>
</dbReference>
<accession>A0ABU9LLH9</accession>
<comment type="caution">
    <text evidence="10">The sequence shown here is derived from an EMBL/GenBank/DDBJ whole genome shotgun (WGS) entry which is preliminary data.</text>
</comment>
<evidence type="ECO:0000256" key="8">
    <source>
        <dbReference type="HAMAP-Rule" id="MF_00316"/>
    </source>
</evidence>
<dbReference type="EC" id="2.7.7.77" evidence="8"/>
<feature type="binding site" evidence="8">
    <location>
        <position position="99"/>
    </location>
    <ligand>
        <name>Mg(2+)</name>
        <dbReference type="ChEBI" id="CHEBI:18420"/>
    </ligand>
</feature>
<dbReference type="InterPro" id="IPR013482">
    <property type="entry name" value="Molybde_CF_guanTrfase"/>
</dbReference>
<feature type="binding site" evidence="8">
    <location>
        <begin position="8"/>
        <end position="10"/>
    </location>
    <ligand>
        <name>GTP</name>
        <dbReference type="ChEBI" id="CHEBI:37565"/>
    </ligand>
</feature>
<organism evidence="10 11">
    <name type="scientific">Kurthia gibsonii</name>
    <dbReference type="NCBI Taxonomy" id="33946"/>
    <lineage>
        <taxon>Bacteria</taxon>
        <taxon>Bacillati</taxon>
        <taxon>Bacillota</taxon>
        <taxon>Bacilli</taxon>
        <taxon>Bacillales</taxon>
        <taxon>Caryophanaceae</taxon>
        <taxon>Kurthia</taxon>
    </lineage>
</organism>
<keyword evidence="3 8" id="KW-0479">Metal-binding</keyword>
<feature type="binding site" evidence="8">
    <location>
        <position position="20"/>
    </location>
    <ligand>
        <name>GTP</name>
        <dbReference type="ChEBI" id="CHEBI:37565"/>
    </ligand>
</feature>
<evidence type="ECO:0000259" key="9">
    <source>
        <dbReference type="Pfam" id="PF12804"/>
    </source>
</evidence>
<dbReference type="SUPFAM" id="SSF53448">
    <property type="entry name" value="Nucleotide-diphospho-sugar transferases"/>
    <property type="match status" value="1"/>
</dbReference>
<keyword evidence="11" id="KW-1185">Reference proteome</keyword>
<dbReference type="Pfam" id="PF12804">
    <property type="entry name" value="NTP_transf_3"/>
    <property type="match status" value="1"/>
</dbReference>
<dbReference type="PANTHER" id="PTHR19136">
    <property type="entry name" value="MOLYBDENUM COFACTOR GUANYLYLTRANSFERASE"/>
    <property type="match status" value="1"/>
</dbReference>
<evidence type="ECO:0000256" key="5">
    <source>
        <dbReference type="ARBA" id="ARBA00022842"/>
    </source>
</evidence>
<keyword evidence="10" id="KW-0548">Nucleotidyltransferase</keyword>
<feature type="binding site" evidence="8">
    <location>
        <position position="99"/>
    </location>
    <ligand>
        <name>GTP</name>
        <dbReference type="ChEBI" id="CHEBI:37565"/>
    </ligand>
</feature>
<evidence type="ECO:0000256" key="4">
    <source>
        <dbReference type="ARBA" id="ARBA00022741"/>
    </source>
</evidence>
<protein>
    <recommendedName>
        <fullName evidence="8">Probable molybdenum cofactor guanylyltransferase</fullName>
        <shortName evidence="8">MoCo guanylyltransferase</shortName>
        <ecNumber evidence="8">2.7.7.77</ecNumber>
    </recommendedName>
    <alternativeName>
        <fullName evidence="8">GTP:molybdopterin guanylyltransferase</fullName>
    </alternativeName>
    <alternativeName>
        <fullName evidence="8">Mo-MPT guanylyltransferase</fullName>
    </alternativeName>
    <alternativeName>
        <fullName evidence="8">Molybdopterin guanylyltransferase</fullName>
    </alternativeName>
    <alternativeName>
        <fullName evidence="8">Molybdopterin-guanine dinucleotide synthase</fullName>
        <shortName evidence="8">MGD synthase</shortName>
    </alternativeName>
</protein>
<evidence type="ECO:0000313" key="10">
    <source>
        <dbReference type="EMBL" id="MEL5988637.1"/>
    </source>
</evidence>
<dbReference type="GO" id="GO:0061603">
    <property type="term" value="F:molybdenum cofactor guanylyltransferase activity"/>
    <property type="evidence" value="ECO:0007669"/>
    <property type="project" value="UniProtKB-EC"/>
</dbReference>
<keyword evidence="1 8" id="KW-0963">Cytoplasm</keyword>
<keyword evidence="2 8" id="KW-0808">Transferase</keyword>
<evidence type="ECO:0000256" key="2">
    <source>
        <dbReference type="ARBA" id="ARBA00022679"/>
    </source>
</evidence>
<keyword evidence="6 8" id="KW-0342">GTP-binding</keyword>
<gene>
    <name evidence="8" type="primary">mobA</name>
    <name evidence="10" type="ORF">AAF454_09495</name>
</gene>
<keyword evidence="5 8" id="KW-0460">Magnesium</keyword>
<comment type="cofactor">
    <cofactor evidence="8">
        <name>Mg(2+)</name>
        <dbReference type="ChEBI" id="CHEBI:18420"/>
    </cofactor>
</comment>
<dbReference type="EMBL" id="JBCEWA010000006">
    <property type="protein sequence ID" value="MEL5988637.1"/>
    <property type="molecule type" value="Genomic_DNA"/>
</dbReference>
<comment type="domain">
    <text evidence="8">The N-terminal domain determines nucleotide recognition and specific binding, while the C-terminal domain determines the specific binding to the target protein.</text>
</comment>
<keyword evidence="4 8" id="KW-0547">Nucleotide-binding</keyword>
<reference evidence="10 11" key="1">
    <citation type="submission" date="2024-04" db="EMBL/GenBank/DDBJ databases">
        <authorList>
            <person name="Wu Y.S."/>
            <person name="Zhang L."/>
        </authorList>
    </citation>
    <scope>NUCLEOTIDE SEQUENCE [LARGE SCALE GENOMIC DNA]</scope>
    <source>
        <strain evidence="10 11">KG-01</strain>
    </source>
</reference>
<evidence type="ECO:0000256" key="3">
    <source>
        <dbReference type="ARBA" id="ARBA00022723"/>
    </source>
</evidence>
<dbReference type="InterPro" id="IPR025877">
    <property type="entry name" value="MobA-like_NTP_Trfase"/>
</dbReference>
<evidence type="ECO:0000313" key="11">
    <source>
        <dbReference type="Proteomes" id="UP001398420"/>
    </source>
</evidence>
<feature type="domain" description="MobA-like NTP transferase" evidence="9">
    <location>
        <begin position="5"/>
        <end position="159"/>
    </location>
</feature>
<keyword evidence="7 8" id="KW-0501">Molybdenum cofactor biosynthesis</keyword>
<sequence length="190" mass="22187">MNIAGVVLAGGQSSRFGRPKMFEPLHDVPLYQYSLQSLKENQLSCYIIATNDDLFPFFQPDEQLTFLIEKTKHQGPLFVLHELLQTFKEVDWFFLIAADMPYMTADFVQKMLHKIDESYDAIIPKQHERIQPLAGLYHRKILEKTAELIAQERRSMKALLDLIHVHYVPFSDNERVFTNINYEQDLPKGD</sequence>